<dbReference type="FunFam" id="3.30.420.40:FF:000012">
    <property type="entry name" value="tRNA N6-adenosine threonylcarbamoyltransferase"/>
    <property type="match status" value="1"/>
</dbReference>
<dbReference type="PANTHER" id="PTHR11735">
    <property type="entry name" value="TRNA N6-ADENOSINE THREONYLCARBAMOYLTRANSFERASE"/>
    <property type="match status" value="1"/>
</dbReference>
<reference evidence="9 10" key="1">
    <citation type="submission" date="2014-04" db="EMBL/GenBank/DDBJ databases">
        <authorList>
            <consortium name="DOE Joint Genome Institute"/>
            <person name="Kuo A."/>
            <person name="Kohler A."/>
            <person name="Nagy L.G."/>
            <person name="Floudas D."/>
            <person name="Copeland A."/>
            <person name="Barry K.W."/>
            <person name="Cichocki N."/>
            <person name="Veneault-Fourrey C."/>
            <person name="LaButti K."/>
            <person name="Lindquist E.A."/>
            <person name="Lipzen A."/>
            <person name="Lundell T."/>
            <person name="Morin E."/>
            <person name="Murat C."/>
            <person name="Sun H."/>
            <person name="Tunlid A."/>
            <person name="Henrissat B."/>
            <person name="Grigoriev I.V."/>
            <person name="Hibbett D.S."/>
            <person name="Martin F."/>
            <person name="Nordberg H.P."/>
            <person name="Cantor M.N."/>
            <person name="Hua S.X."/>
        </authorList>
    </citation>
    <scope>NUCLEOTIDE SEQUENCE [LARGE SCALE GENOMIC DNA]</scope>
    <source>
        <strain evidence="9 10">Foug A</strain>
    </source>
</reference>
<gene>
    <name evidence="9" type="ORF">SCLCIDRAFT_112055</name>
</gene>
<dbReference type="FunCoup" id="A0A0C2ZWF8">
    <property type="interactions" value="364"/>
</dbReference>
<feature type="domain" description="Gcp-like" evidence="8">
    <location>
        <begin position="45"/>
        <end position="348"/>
    </location>
</feature>
<evidence type="ECO:0000256" key="6">
    <source>
        <dbReference type="ARBA" id="ARBA00048117"/>
    </source>
</evidence>
<reference evidence="10" key="2">
    <citation type="submission" date="2015-01" db="EMBL/GenBank/DDBJ databases">
        <title>Evolutionary Origins and Diversification of the Mycorrhizal Mutualists.</title>
        <authorList>
            <consortium name="DOE Joint Genome Institute"/>
            <consortium name="Mycorrhizal Genomics Consortium"/>
            <person name="Kohler A."/>
            <person name="Kuo A."/>
            <person name="Nagy L.G."/>
            <person name="Floudas D."/>
            <person name="Copeland A."/>
            <person name="Barry K.W."/>
            <person name="Cichocki N."/>
            <person name="Veneault-Fourrey C."/>
            <person name="LaButti K."/>
            <person name="Lindquist E.A."/>
            <person name="Lipzen A."/>
            <person name="Lundell T."/>
            <person name="Morin E."/>
            <person name="Murat C."/>
            <person name="Riley R."/>
            <person name="Ohm R."/>
            <person name="Sun H."/>
            <person name="Tunlid A."/>
            <person name="Henrissat B."/>
            <person name="Grigoriev I.V."/>
            <person name="Hibbett D.S."/>
            <person name="Martin F."/>
        </authorList>
    </citation>
    <scope>NUCLEOTIDE SEQUENCE [LARGE SCALE GENOMIC DNA]</scope>
    <source>
        <strain evidence="10">Foug A</strain>
    </source>
</reference>
<dbReference type="Proteomes" id="UP000053989">
    <property type="component" value="Unassembled WGS sequence"/>
</dbReference>
<keyword evidence="7" id="KW-0496">Mitochondrion</keyword>
<evidence type="ECO:0000256" key="4">
    <source>
        <dbReference type="ARBA" id="ARBA00022723"/>
    </source>
</evidence>
<evidence type="ECO:0000259" key="8">
    <source>
        <dbReference type="Pfam" id="PF00814"/>
    </source>
</evidence>
<dbReference type="HOGENOM" id="CLU_023208_4_3_1"/>
<dbReference type="GO" id="GO:0005739">
    <property type="term" value="C:mitochondrion"/>
    <property type="evidence" value="ECO:0007669"/>
    <property type="project" value="UniProtKB-SubCell"/>
</dbReference>
<dbReference type="SUPFAM" id="SSF53067">
    <property type="entry name" value="Actin-like ATPase domain"/>
    <property type="match status" value="1"/>
</dbReference>
<dbReference type="GO" id="GO:0061711">
    <property type="term" value="F:tRNA N(6)-L-threonylcarbamoyladenine synthase activity"/>
    <property type="evidence" value="ECO:0007669"/>
    <property type="project" value="UniProtKB-EC"/>
</dbReference>
<organism evidence="9 10">
    <name type="scientific">Scleroderma citrinum Foug A</name>
    <dbReference type="NCBI Taxonomy" id="1036808"/>
    <lineage>
        <taxon>Eukaryota</taxon>
        <taxon>Fungi</taxon>
        <taxon>Dikarya</taxon>
        <taxon>Basidiomycota</taxon>
        <taxon>Agaricomycotina</taxon>
        <taxon>Agaricomycetes</taxon>
        <taxon>Agaricomycetidae</taxon>
        <taxon>Boletales</taxon>
        <taxon>Sclerodermatineae</taxon>
        <taxon>Sclerodermataceae</taxon>
        <taxon>Scleroderma</taxon>
    </lineage>
</organism>
<comment type="cofactor">
    <cofactor evidence="7">
        <name>a divalent metal cation</name>
        <dbReference type="ChEBI" id="CHEBI:60240"/>
    </cofactor>
    <text evidence="7">Binds 1 divalent metal cation per subunit.</text>
</comment>
<dbReference type="GO" id="GO:0072670">
    <property type="term" value="P:mitochondrial tRNA threonylcarbamoyladenosine modification"/>
    <property type="evidence" value="ECO:0007669"/>
    <property type="project" value="TreeGrafter"/>
</dbReference>
<keyword evidence="10" id="KW-1185">Reference proteome</keyword>
<dbReference type="Gene3D" id="3.30.420.40">
    <property type="match status" value="2"/>
</dbReference>
<dbReference type="Pfam" id="PF00814">
    <property type="entry name" value="TsaD"/>
    <property type="match status" value="1"/>
</dbReference>
<dbReference type="EMBL" id="KN822020">
    <property type="protein sequence ID" value="KIM65803.1"/>
    <property type="molecule type" value="Genomic_DNA"/>
</dbReference>
<dbReference type="InterPro" id="IPR043129">
    <property type="entry name" value="ATPase_NBD"/>
</dbReference>
<dbReference type="InterPro" id="IPR017861">
    <property type="entry name" value="KAE1/TsaD"/>
</dbReference>
<dbReference type="OrthoDB" id="10259622at2759"/>
<evidence type="ECO:0000256" key="1">
    <source>
        <dbReference type="ARBA" id="ARBA00012156"/>
    </source>
</evidence>
<comment type="subcellular location">
    <subcellularLocation>
        <location evidence="7">Mitochondrion</location>
    </subcellularLocation>
</comment>
<comment type="subunit">
    <text evidence="7">Homodimer.</text>
</comment>
<accession>A0A0C2ZWF8</accession>
<dbReference type="STRING" id="1036808.A0A0C2ZWF8"/>
<evidence type="ECO:0000256" key="3">
    <source>
        <dbReference type="ARBA" id="ARBA00022694"/>
    </source>
</evidence>
<dbReference type="InParanoid" id="A0A0C2ZWF8"/>
<dbReference type="PROSITE" id="PS01016">
    <property type="entry name" value="GLYCOPROTEASE"/>
    <property type="match status" value="1"/>
</dbReference>
<keyword evidence="4 7" id="KW-0479">Metal-binding</keyword>
<comment type="function">
    <text evidence="7">Required for the formation of a threonylcarbamoyl group on adenosine at position 37 (t(6)A37) in mitochondrial tRNAs that read codons beginning with adenine. Probably involved in the transfer of the threonylcarbamoyl moiety of threonylcarbamoyl-AMP (TC-AMP) to the N6 group of A37. Involved in mitochondrial genome maintenance.</text>
</comment>
<dbReference type="GO" id="GO:0046872">
    <property type="term" value="F:metal ion binding"/>
    <property type="evidence" value="ECO:0007669"/>
    <property type="project" value="UniProtKB-KW"/>
</dbReference>
<dbReference type="AlphaFoldDB" id="A0A0C2ZWF8"/>
<comment type="similarity">
    <text evidence="7">Belongs to the KAE1 / TsaD family.</text>
</comment>
<dbReference type="InterPro" id="IPR022450">
    <property type="entry name" value="TsaD"/>
</dbReference>
<evidence type="ECO:0000256" key="7">
    <source>
        <dbReference type="HAMAP-Rule" id="MF_03179"/>
    </source>
</evidence>
<dbReference type="EC" id="2.3.1.234" evidence="1"/>
<keyword evidence="2 7" id="KW-0808">Transferase</keyword>
<evidence type="ECO:0000313" key="9">
    <source>
        <dbReference type="EMBL" id="KIM65803.1"/>
    </source>
</evidence>
<dbReference type="InterPro" id="IPR017860">
    <property type="entry name" value="Peptidase_M22_CS"/>
</dbReference>
<comment type="catalytic activity">
    <reaction evidence="6 7">
        <text>L-threonylcarbamoyladenylate + adenosine(37) in tRNA = N(6)-L-threonylcarbamoyladenosine(37) in tRNA + AMP + H(+)</text>
        <dbReference type="Rhea" id="RHEA:37059"/>
        <dbReference type="Rhea" id="RHEA-COMP:10162"/>
        <dbReference type="Rhea" id="RHEA-COMP:10163"/>
        <dbReference type="ChEBI" id="CHEBI:15378"/>
        <dbReference type="ChEBI" id="CHEBI:73682"/>
        <dbReference type="ChEBI" id="CHEBI:74411"/>
        <dbReference type="ChEBI" id="CHEBI:74418"/>
        <dbReference type="ChEBI" id="CHEBI:456215"/>
        <dbReference type="EC" id="2.3.1.234"/>
    </reaction>
</comment>
<dbReference type="PRINTS" id="PR00789">
    <property type="entry name" value="OSIALOPTASE"/>
</dbReference>
<name>A0A0C2ZWF8_9AGAM</name>
<dbReference type="InterPro" id="IPR000905">
    <property type="entry name" value="Gcp-like_dom"/>
</dbReference>
<dbReference type="CDD" id="cd24134">
    <property type="entry name" value="ASKHA_NBD_OSGEPL1_QRI7_euk"/>
    <property type="match status" value="1"/>
</dbReference>
<evidence type="ECO:0000256" key="2">
    <source>
        <dbReference type="ARBA" id="ARBA00022679"/>
    </source>
</evidence>
<protein>
    <recommendedName>
        <fullName evidence="1">N(6)-L-threonylcarbamoyladenine synthase</fullName>
        <ecNumber evidence="1">2.3.1.234</ecNumber>
    </recommendedName>
</protein>
<dbReference type="NCBIfam" id="TIGR00329">
    <property type="entry name" value="gcp_kae1"/>
    <property type="match status" value="1"/>
</dbReference>
<evidence type="ECO:0000256" key="5">
    <source>
        <dbReference type="ARBA" id="ARBA00023315"/>
    </source>
</evidence>
<sequence>MRLSSLRRATLFTAFRVCRSRSFTVLALESSADDTCAAVVTSSRQVLSNIVVKQLHLHEVFGGIHPTVAIEAHQRNMPGAVRRALDHANITMQDIDGVAFTRGPGSIGGCLSVGSNAAKTLAAALNKPLVGVHHMAAHALTPLLTTPVDQLPEFPFLTLLISGGHTLLLLATSKTEFRVLATTVDESIGRSFDKVARLLGLAWGTKGLGATLEEFCLKDITSPPDVGSFSVPMPGKLSFSYSCLHSSIERYISSAKIPLTEPHKVALARAFQDAAARQLCAKLILGFKQLAMKDIKPKHVVVSGGVASNSFLRARLREALDTYDPDAKIALVFPPPELCTDNAVMIGWASMHRFLVADYDDYTIDLRAKWDIGTIPAVKDCLQNPNTSIGK</sequence>
<dbReference type="HAMAP" id="MF_01445">
    <property type="entry name" value="TsaD"/>
    <property type="match status" value="1"/>
</dbReference>
<keyword evidence="3 7" id="KW-0819">tRNA processing</keyword>
<proteinExistence type="inferred from homology"/>
<dbReference type="PANTHER" id="PTHR11735:SF6">
    <property type="entry name" value="TRNA N6-ADENOSINE THREONYLCARBAMOYLTRANSFERASE, MITOCHONDRIAL"/>
    <property type="match status" value="1"/>
</dbReference>
<keyword evidence="5 7" id="KW-0012">Acyltransferase</keyword>
<evidence type="ECO:0000313" key="10">
    <source>
        <dbReference type="Proteomes" id="UP000053989"/>
    </source>
</evidence>